<dbReference type="OrthoDB" id="9776324at2"/>
<dbReference type="STRING" id="416591.Tlet_1903"/>
<keyword evidence="3" id="KW-0050">Antiport</keyword>
<evidence type="ECO:0000256" key="8">
    <source>
        <dbReference type="ARBA" id="ARBA00023136"/>
    </source>
</evidence>
<reference evidence="11 12" key="1">
    <citation type="submission" date="2007-08" db="EMBL/GenBank/DDBJ databases">
        <title>Complete sequence of Thermotoga lettingae TMO.</title>
        <authorList>
            <consortium name="US DOE Joint Genome Institute"/>
            <person name="Copeland A."/>
            <person name="Lucas S."/>
            <person name="Lapidus A."/>
            <person name="Barry K."/>
            <person name="Glavina del Rio T."/>
            <person name="Dalin E."/>
            <person name="Tice H."/>
            <person name="Pitluck S."/>
            <person name="Foster B."/>
            <person name="Bruce D."/>
            <person name="Schmutz J."/>
            <person name="Larimer F."/>
            <person name="Land M."/>
            <person name="Hauser L."/>
            <person name="Kyrpides N."/>
            <person name="Mikhailova N."/>
            <person name="Nelson K."/>
            <person name="Gogarten J.P."/>
            <person name="Noll K."/>
            <person name="Richardson P."/>
        </authorList>
    </citation>
    <scope>NUCLEOTIDE SEQUENCE [LARGE SCALE GENOMIC DNA]</scope>
    <source>
        <strain evidence="12">ATCC BAA-301 / DSM 14385 / NBRC 107922 / TMO</strain>
    </source>
</reference>
<proteinExistence type="predicted"/>
<dbReference type="GO" id="GO:0005886">
    <property type="term" value="C:plasma membrane"/>
    <property type="evidence" value="ECO:0007669"/>
    <property type="project" value="UniProtKB-SubCell"/>
</dbReference>
<dbReference type="PIRSF" id="PIRSF006603">
    <property type="entry name" value="DinF"/>
    <property type="match status" value="1"/>
</dbReference>
<dbReference type="CDD" id="cd13137">
    <property type="entry name" value="MATE_NorM_like"/>
    <property type="match status" value="1"/>
</dbReference>
<evidence type="ECO:0000256" key="6">
    <source>
        <dbReference type="ARBA" id="ARBA00022989"/>
    </source>
</evidence>
<organism evidence="11 12">
    <name type="scientific">Pseudothermotoga lettingae (strain ATCC BAA-301 / DSM 14385 / NBRC 107922 / TMO)</name>
    <name type="common">Thermotoga lettingae</name>
    <dbReference type="NCBI Taxonomy" id="416591"/>
    <lineage>
        <taxon>Bacteria</taxon>
        <taxon>Thermotogati</taxon>
        <taxon>Thermotogota</taxon>
        <taxon>Thermotogae</taxon>
        <taxon>Thermotogales</taxon>
        <taxon>Thermotogaceae</taxon>
        <taxon>Pseudothermotoga</taxon>
    </lineage>
</organism>
<feature type="transmembrane region" description="Helical" evidence="10">
    <location>
        <begin position="259"/>
        <end position="280"/>
    </location>
</feature>
<feature type="transmembrane region" description="Helical" evidence="10">
    <location>
        <begin position="292"/>
        <end position="311"/>
    </location>
</feature>
<evidence type="ECO:0000313" key="12">
    <source>
        <dbReference type="Proteomes" id="UP000002016"/>
    </source>
</evidence>
<evidence type="ECO:0000256" key="7">
    <source>
        <dbReference type="ARBA" id="ARBA00023065"/>
    </source>
</evidence>
<feature type="transmembrane region" description="Helical" evidence="10">
    <location>
        <begin position="323"/>
        <end position="345"/>
    </location>
</feature>
<reference evidence="11 12" key="2">
    <citation type="journal article" date="2009" name="Proc. Natl. Acad. Sci. U.S.A.">
        <title>On the chimeric nature, thermophilic origin, and phylogenetic placement of the Thermotogales.</title>
        <authorList>
            <person name="Zhaxybayeva O."/>
            <person name="Swithers K.S."/>
            <person name="Lapierre P."/>
            <person name="Fournier G.P."/>
            <person name="Bickhart D.M."/>
            <person name="DeBoy R.T."/>
            <person name="Nelson K.E."/>
            <person name="Nesbo C.L."/>
            <person name="Doolittle W.F."/>
            <person name="Gogarten J.P."/>
            <person name="Noll K.M."/>
        </authorList>
    </citation>
    <scope>NUCLEOTIDE SEQUENCE [LARGE SCALE GENOMIC DNA]</scope>
    <source>
        <strain evidence="12">ATCC BAA-301 / DSM 14385 / NBRC 107922 / TMO</strain>
    </source>
</reference>
<comment type="subcellular location">
    <subcellularLocation>
        <location evidence="1">Cell membrane</location>
        <topology evidence="1">Multi-pass membrane protein</topology>
    </subcellularLocation>
</comment>
<evidence type="ECO:0000256" key="3">
    <source>
        <dbReference type="ARBA" id="ARBA00022449"/>
    </source>
</evidence>
<dbReference type="GO" id="GO:0042910">
    <property type="term" value="F:xenobiotic transmembrane transporter activity"/>
    <property type="evidence" value="ECO:0007669"/>
    <property type="project" value="InterPro"/>
</dbReference>
<dbReference type="HOGENOM" id="CLU_012893_5_3_0"/>
<evidence type="ECO:0000256" key="1">
    <source>
        <dbReference type="ARBA" id="ARBA00004651"/>
    </source>
</evidence>
<dbReference type="RefSeq" id="WP_012003933.1">
    <property type="nucleotide sequence ID" value="NC_009828.1"/>
</dbReference>
<dbReference type="GO" id="GO:0015297">
    <property type="term" value="F:antiporter activity"/>
    <property type="evidence" value="ECO:0007669"/>
    <property type="project" value="UniProtKB-KW"/>
</dbReference>
<gene>
    <name evidence="11" type="ordered locus">Tlet_1903</name>
</gene>
<feature type="transmembrane region" description="Helical" evidence="10">
    <location>
        <begin position="64"/>
        <end position="83"/>
    </location>
</feature>
<feature type="transmembrane region" description="Helical" evidence="10">
    <location>
        <begin position="421"/>
        <end position="440"/>
    </location>
</feature>
<dbReference type="eggNOG" id="COG0534">
    <property type="taxonomic scope" value="Bacteria"/>
</dbReference>
<keyword evidence="12" id="KW-1185">Reference proteome</keyword>
<keyword evidence="5 10" id="KW-0812">Transmembrane</keyword>
<evidence type="ECO:0000256" key="5">
    <source>
        <dbReference type="ARBA" id="ARBA00022692"/>
    </source>
</evidence>
<feature type="transmembrane region" description="Helical" evidence="10">
    <location>
        <begin position="204"/>
        <end position="224"/>
    </location>
</feature>
<keyword evidence="7" id="KW-0406">Ion transport</keyword>
<evidence type="ECO:0000256" key="9">
    <source>
        <dbReference type="ARBA" id="ARBA00031636"/>
    </source>
</evidence>
<dbReference type="Pfam" id="PF01554">
    <property type="entry name" value="MatE"/>
    <property type="match status" value="2"/>
</dbReference>
<dbReference type="PANTHER" id="PTHR43298">
    <property type="entry name" value="MULTIDRUG RESISTANCE PROTEIN NORM-RELATED"/>
    <property type="match status" value="1"/>
</dbReference>
<dbReference type="KEGG" id="tle:Tlet_1903"/>
<evidence type="ECO:0000313" key="11">
    <source>
        <dbReference type="EMBL" id="ABV34457.1"/>
    </source>
</evidence>
<sequence length="471" mass="51245">MKYSLIRQYLDPLETGKIRRELLSLGLPSMAENAMQMLFGMVDTAFLGHLSWQAMTGAGLANQLFFVLQVILIAASTGVTVLISNSTGARSWLSIGRTLWNGIYLAAIWGFVLMGLGFFSTNLFKIFPNVDPAVFEAGTQYLRTILFGIMGMSLMSTLAAALRGSGDTKTPMIISAISNGLNVVLDYGMIYGRLGFPKLGTTGAALATVISRFIGAALLFMVVLKSGRLYAGEKQGKKFHFVTVKNILSVGLPTAGENLLFSTGLLLFANILFMAGPMAYAGHRIGINIESISFMPGMGMSVAITALAGKYNGQGDLKKLAGVVRQGWILTTIFQVSVGIFIFFFPQLLIELFTNEAEIIKIAELPVKLIGMFQVFLALDYVMNGALRGTGNTALPMIITSISMWLVRLPLGYLLVSRFNLGLLGAWTGMLADMGFRSLLKMAFYLSGRWEKTARKTMIKASTKIFDPPRN</sequence>
<name>A8F8H3_PSELT</name>
<keyword evidence="6 10" id="KW-1133">Transmembrane helix</keyword>
<accession>A8F8H3</accession>
<feature type="transmembrane region" description="Helical" evidence="10">
    <location>
        <begin position="394"/>
        <end position="415"/>
    </location>
</feature>
<feature type="transmembrane region" description="Helical" evidence="10">
    <location>
        <begin position="103"/>
        <end position="121"/>
    </location>
</feature>
<feature type="transmembrane region" description="Helical" evidence="10">
    <location>
        <begin position="365"/>
        <end position="382"/>
    </location>
</feature>
<dbReference type="PANTHER" id="PTHR43298:SF2">
    <property type="entry name" value="FMN_FAD EXPORTER YEEO-RELATED"/>
    <property type="match status" value="1"/>
</dbReference>
<dbReference type="InterPro" id="IPR048279">
    <property type="entry name" value="MdtK-like"/>
</dbReference>
<dbReference type="AlphaFoldDB" id="A8F8H3"/>
<dbReference type="GO" id="GO:0006811">
    <property type="term" value="P:monoatomic ion transport"/>
    <property type="evidence" value="ECO:0007669"/>
    <property type="project" value="UniProtKB-KW"/>
</dbReference>
<evidence type="ECO:0000256" key="10">
    <source>
        <dbReference type="SAM" id="Phobius"/>
    </source>
</evidence>
<dbReference type="Proteomes" id="UP000002016">
    <property type="component" value="Chromosome"/>
</dbReference>
<feature type="transmembrane region" description="Helical" evidence="10">
    <location>
        <begin position="141"/>
        <end position="161"/>
    </location>
</feature>
<keyword evidence="8 10" id="KW-0472">Membrane</keyword>
<dbReference type="InterPro" id="IPR050222">
    <property type="entry name" value="MATE_MdtK"/>
</dbReference>
<evidence type="ECO:0000256" key="4">
    <source>
        <dbReference type="ARBA" id="ARBA00022475"/>
    </source>
</evidence>
<dbReference type="InterPro" id="IPR002528">
    <property type="entry name" value="MATE_fam"/>
</dbReference>
<dbReference type="EMBL" id="CP000812">
    <property type="protein sequence ID" value="ABV34457.1"/>
    <property type="molecule type" value="Genomic_DNA"/>
</dbReference>
<keyword evidence="4" id="KW-1003">Cell membrane</keyword>
<dbReference type="NCBIfam" id="TIGR00797">
    <property type="entry name" value="matE"/>
    <property type="match status" value="1"/>
</dbReference>
<keyword evidence="2" id="KW-0813">Transport</keyword>
<protein>
    <recommendedName>
        <fullName evidence="9">Multidrug-efflux transporter</fullName>
    </recommendedName>
</protein>
<evidence type="ECO:0000256" key="2">
    <source>
        <dbReference type="ARBA" id="ARBA00022448"/>
    </source>
</evidence>